<accession>A0A3S5A1X3</accession>
<sequence length="128" mass="14212">MDDLVELTLSEILSYSSCLGPCLGTFSDVSPASSVRLATLSTKLQLAKQTSEVNPLTNFLPKWPNYLTHALSQRLTYLYLSSKGLPFLVSSPWRRTRASNPDLPHGPVDQSLILLVDRFHLVPVPVYV</sequence>
<reference evidence="1" key="1">
    <citation type="submission" date="2018-11" db="EMBL/GenBank/DDBJ databases">
        <authorList>
            <consortium name="Pathogen Informatics"/>
        </authorList>
    </citation>
    <scope>NUCLEOTIDE SEQUENCE</scope>
</reference>
<proteinExistence type="predicted"/>
<dbReference type="AlphaFoldDB" id="A0A3S5A1X3"/>
<organism evidence="1 2">
    <name type="scientific">Protopolystoma xenopodis</name>
    <dbReference type="NCBI Taxonomy" id="117903"/>
    <lineage>
        <taxon>Eukaryota</taxon>
        <taxon>Metazoa</taxon>
        <taxon>Spiralia</taxon>
        <taxon>Lophotrochozoa</taxon>
        <taxon>Platyhelminthes</taxon>
        <taxon>Monogenea</taxon>
        <taxon>Polyopisthocotylea</taxon>
        <taxon>Polystomatidea</taxon>
        <taxon>Polystomatidae</taxon>
        <taxon>Protopolystoma</taxon>
    </lineage>
</organism>
<evidence type="ECO:0000313" key="2">
    <source>
        <dbReference type="Proteomes" id="UP000784294"/>
    </source>
</evidence>
<keyword evidence="2" id="KW-1185">Reference proteome</keyword>
<protein>
    <submittedName>
        <fullName evidence="1">Uncharacterized protein</fullName>
    </submittedName>
</protein>
<evidence type="ECO:0000313" key="1">
    <source>
        <dbReference type="EMBL" id="VEL17587.1"/>
    </source>
</evidence>
<comment type="caution">
    <text evidence="1">The sequence shown here is derived from an EMBL/GenBank/DDBJ whole genome shotgun (WGS) entry which is preliminary data.</text>
</comment>
<gene>
    <name evidence="1" type="ORF">PXEA_LOCUS11027</name>
</gene>
<dbReference type="Proteomes" id="UP000784294">
    <property type="component" value="Unassembled WGS sequence"/>
</dbReference>
<dbReference type="EMBL" id="CAAALY010033292">
    <property type="protein sequence ID" value="VEL17587.1"/>
    <property type="molecule type" value="Genomic_DNA"/>
</dbReference>
<name>A0A3S5A1X3_9PLAT</name>